<name>A0ABM7XDW5_9BACT</name>
<dbReference type="SUPFAM" id="SSF56935">
    <property type="entry name" value="Porins"/>
    <property type="match status" value="1"/>
</dbReference>
<accession>A0ABM7XDW5</accession>
<organism evidence="2 3">
    <name type="scientific">Anaeromyxobacter paludicola</name>
    <dbReference type="NCBI Taxonomy" id="2918171"/>
    <lineage>
        <taxon>Bacteria</taxon>
        <taxon>Pseudomonadati</taxon>
        <taxon>Myxococcota</taxon>
        <taxon>Myxococcia</taxon>
        <taxon>Myxococcales</taxon>
        <taxon>Cystobacterineae</taxon>
        <taxon>Anaeromyxobacteraceae</taxon>
        <taxon>Anaeromyxobacter</taxon>
    </lineage>
</organism>
<evidence type="ECO:0000313" key="3">
    <source>
        <dbReference type="Proteomes" id="UP001162734"/>
    </source>
</evidence>
<dbReference type="EMBL" id="AP025592">
    <property type="protein sequence ID" value="BDG10069.1"/>
    <property type="molecule type" value="Genomic_DNA"/>
</dbReference>
<feature type="chain" id="PRO_5046570706" description="Alginate export domain-containing protein" evidence="1">
    <location>
        <begin position="23"/>
        <end position="409"/>
    </location>
</feature>
<protein>
    <recommendedName>
        <fullName evidence="4">Alginate export domain-containing protein</fullName>
    </recommendedName>
</protein>
<feature type="signal peptide" evidence="1">
    <location>
        <begin position="1"/>
        <end position="22"/>
    </location>
</feature>
<evidence type="ECO:0000313" key="2">
    <source>
        <dbReference type="EMBL" id="BDG10069.1"/>
    </source>
</evidence>
<evidence type="ECO:0008006" key="4">
    <source>
        <dbReference type="Google" id="ProtNLM"/>
    </source>
</evidence>
<keyword evidence="3" id="KW-1185">Reference proteome</keyword>
<dbReference type="Proteomes" id="UP001162734">
    <property type="component" value="Chromosome"/>
</dbReference>
<sequence length="409" mass="45854">MRITTKAVALLSVLCAPWTARAVEVDATSSTQYLHYQDFQSGSKDQDDVAEYFRLSLTKIDPAGKISVRGYGRLVGQLTTSNESRPELVSNVVGRLYYLYLDYHDVIQDRLDLRLGRSFVSVAADPATIDGGYLNLKNLGPAGVTLFGGRRVVFDNKSELDGSDSVWGGSVYLDTVKYTHVEASYSRRYADSELAQEYAALDVSSTPFSMLGLVGRARYDFASMRWAELLVGADLTPIADLTLHGEYYNSKPTFDQFSFYRFFNVDRYQQYSVAAEYRFNPRYSLNARYAYEDFNGNSSANLVDAGVHLAPIENLTVNASYEWRDGYAGRISGLRFSGGYRLQKALLQAGADFDDFRREDSRDGTAKKYWAAVSYDVCKAVSASLRAENNLNFYFSHAFRGFLAVNVHL</sequence>
<gene>
    <name evidence="2" type="ORF">AMPC_31820</name>
</gene>
<reference evidence="3" key="1">
    <citation type="journal article" date="2022" name="Int. J. Syst. Evol. Microbiol.">
        <title>Anaeromyxobacter oryzae sp. nov., Anaeromyxobacter diazotrophicus sp. nov. and Anaeromyxobacter paludicola sp. nov., isolated from paddy soils.</title>
        <authorList>
            <person name="Itoh H."/>
            <person name="Xu Z."/>
            <person name="Mise K."/>
            <person name="Masuda Y."/>
            <person name="Ushijima N."/>
            <person name="Hayakawa C."/>
            <person name="Shiratori Y."/>
            <person name="Senoo K."/>
        </authorList>
    </citation>
    <scope>NUCLEOTIDE SEQUENCE [LARGE SCALE GENOMIC DNA]</scope>
    <source>
        <strain evidence="3">Red630</strain>
    </source>
</reference>
<evidence type="ECO:0000256" key="1">
    <source>
        <dbReference type="SAM" id="SignalP"/>
    </source>
</evidence>
<proteinExistence type="predicted"/>
<keyword evidence="1" id="KW-0732">Signal</keyword>